<dbReference type="CDD" id="cd00229">
    <property type="entry name" value="SGNH_hydrolase"/>
    <property type="match status" value="1"/>
</dbReference>
<accession>A0A3N0AFF8</accession>
<sequence length="302" mass="32400">MPDSARRPLVSILGDSISTFEGCNPDGFDVFYEGERRRMTGVERVCDTWWRLVVDAIGGDILVNGSFSGSMVEGAGFPAASSVRRVAALSRDGMDPDIVIAFIGINDYGWGGPANQAAGRGRAVPDAAPACEERTARFAADDAAAAFGTAYGIMLGRVRAAYPDAQVWCCTLCPGRLADAQETTFIRRLRGVDVRAYDDAIRLQASDHGCRVIDLASFGLDYEAVDGTHPTARGMRQLASMAVRSMARQGMPVNATCASELDAAFEGDDMHTKDACDRDDCLDCPFARATGNTWSLVCEKDL</sequence>
<dbReference type="InterPro" id="IPR036514">
    <property type="entry name" value="SGNH_hydro_sf"/>
</dbReference>
<reference evidence="2" key="1">
    <citation type="submission" date="2018-05" db="EMBL/GenBank/DDBJ databases">
        <title>Genome Sequencing of selected type strains of the family Eggerthellaceae.</title>
        <authorList>
            <person name="Danylec N."/>
            <person name="Stoll D.A."/>
            <person name="Doetsch A."/>
            <person name="Huch M."/>
        </authorList>
    </citation>
    <scope>NUCLEOTIDE SEQUENCE [LARGE SCALE GENOMIC DNA]</scope>
    <source>
        <strain evidence="2">DSM 17537</strain>
    </source>
</reference>
<dbReference type="SUPFAM" id="SSF52266">
    <property type="entry name" value="SGNH hydrolase"/>
    <property type="match status" value="1"/>
</dbReference>
<dbReference type="Pfam" id="PF16255">
    <property type="entry name" value="Lipase_GDSL_lke"/>
    <property type="match status" value="1"/>
</dbReference>
<dbReference type="EMBL" id="QICB01000002">
    <property type="protein sequence ID" value="RNL20538.1"/>
    <property type="molecule type" value="Genomic_DNA"/>
</dbReference>
<organism evidence="1 2">
    <name type="scientific">Slackia faecicanis</name>
    <dbReference type="NCBI Taxonomy" id="255723"/>
    <lineage>
        <taxon>Bacteria</taxon>
        <taxon>Bacillati</taxon>
        <taxon>Actinomycetota</taxon>
        <taxon>Coriobacteriia</taxon>
        <taxon>Eggerthellales</taxon>
        <taxon>Eggerthellaceae</taxon>
        <taxon>Slackia</taxon>
    </lineage>
</organism>
<dbReference type="RefSeq" id="WP_123197645.1">
    <property type="nucleotide sequence ID" value="NZ_QICB01000002.1"/>
</dbReference>
<dbReference type="OrthoDB" id="9801375at2"/>
<proteinExistence type="predicted"/>
<evidence type="ECO:0000313" key="2">
    <source>
        <dbReference type="Proteomes" id="UP000267368"/>
    </source>
</evidence>
<protein>
    <submittedName>
        <fullName evidence="1">GDSL family lipase</fullName>
    </submittedName>
</protein>
<dbReference type="Gene3D" id="3.40.50.1110">
    <property type="entry name" value="SGNH hydrolase"/>
    <property type="match status" value="1"/>
</dbReference>
<name>A0A3N0AFF8_9ACTN</name>
<evidence type="ECO:0000313" key="1">
    <source>
        <dbReference type="EMBL" id="RNL20538.1"/>
    </source>
</evidence>
<keyword evidence="2" id="KW-1185">Reference proteome</keyword>
<gene>
    <name evidence="1" type="ORF">DMP07_02765</name>
</gene>
<dbReference type="InterPro" id="IPR032588">
    <property type="entry name" value="Lipase_GDSL_lke"/>
</dbReference>
<dbReference type="Proteomes" id="UP000267368">
    <property type="component" value="Unassembled WGS sequence"/>
</dbReference>
<dbReference type="AlphaFoldDB" id="A0A3N0AFF8"/>
<comment type="caution">
    <text evidence="1">The sequence shown here is derived from an EMBL/GenBank/DDBJ whole genome shotgun (WGS) entry which is preliminary data.</text>
</comment>